<dbReference type="PANTHER" id="PTHR30055">
    <property type="entry name" value="HTH-TYPE TRANSCRIPTIONAL REGULATOR RUTR"/>
    <property type="match status" value="1"/>
</dbReference>
<evidence type="ECO:0000256" key="4">
    <source>
        <dbReference type="PROSITE-ProRule" id="PRU00335"/>
    </source>
</evidence>
<gene>
    <name evidence="6" type="ORF">ABLG96_17385</name>
</gene>
<keyword evidence="2 4" id="KW-0238">DNA-binding</keyword>
<dbReference type="SUPFAM" id="SSF48498">
    <property type="entry name" value="Tetracyclin repressor-like, C-terminal domain"/>
    <property type="match status" value="1"/>
</dbReference>
<dbReference type="InterPro" id="IPR036271">
    <property type="entry name" value="Tet_transcr_reg_TetR-rel_C_sf"/>
</dbReference>
<dbReference type="PROSITE" id="PS50977">
    <property type="entry name" value="HTH_TETR_2"/>
    <property type="match status" value="1"/>
</dbReference>
<keyword evidence="3" id="KW-0804">Transcription</keyword>
<dbReference type="InterPro" id="IPR049445">
    <property type="entry name" value="TetR_SbtR-like_C"/>
</dbReference>
<dbReference type="RefSeq" id="WP_353648580.1">
    <property type="nucleotide sequence ID" value="NZ_CP159218.1"/>
</dbReference>
<evidence type="ECO:0000259" key="5">
    <source>
        <dbReference type="PROSITE" id="PS50977"/>
    </source>
</evidence>
<protein>
    <submittedName>
        <fullName evidence="6">Helix-turn-helix domain-containing protein</fullName>
    </submittedName>
</protein>
<organism evidence="6">
    <name type="scientific">Nakamurella sp. A5-74</name>
    <dbReference type="NCBI Taxonomy" id="3158264"/>
    <lineage>
        <taxon>Bacteria</taxon>
        <taxon>Bacillati</taxon>
        <taxon>Actinomycetota</taxon>
        <taxon>Actinomycetes</taxon>
        <taxon>Nakamurellales</taxon>
        <taxon>Nakamurellaceae</taxon>
        <taxon>Nakamurella</taxon>
    </lineage>
</organism>
<dbReference type="PANTHER" id="PTHR30055:SF234">
    <property type="entry name" value="HTH-TYPE TRANSCRIPTIONAL REGULATOR BETI"/>
    <property type="match status" value="1"/>
</dbReference>
<dbReference type="Gene3D" id="1.10.357.10">
    <property type="entry name" value="Tetracycline Repressor, domain 2"/>
    <property type="match status" value="1"/>
</dbReference>
<feature type="DNA-binding region" description="H-T-H motif" evidence="4">
    <location>
        <begin position="42"/>
        <end position="61"/>
    </location>
</feature>
<dbReference type="EMBL" id="CP159218">
    <property type="protein sequence ID" value="XCG62965.1"/>
    <property type="molecule type" value="Genomic_DNA"/>
</dbReference>
<dbReference type="GO" id="GO:0003700">
    <property type="term" value="F:DNA-binding transcription factor activity"/>
    <property type="evidence" value="ECO:0007669"/>
    <property type="project" value="TreeGrafter"/>
</dbReference>
<evidence type="ECO:0000256" key="1">
    <source>
        <dbReference type="ARBA" id="ARBA00023015"/>
    </source>
</evidence>
<dbReference type="SUPFAM" id="SSF46689">
    <property type="entry name" value="Homeodomain-like"/>
    <property type="match status" value="1"/>
</dbReference>
<dbReference type="InterPro" id="IPR009057">
    <property type="entry name" value="Homeodomain-like_sf"/>
</dbReference>
<dbReference type="Pfam" id="PF00440">
    <property type="entry name" value="TetR_N"/>
    <property type="match status" value="1"/>
</dbReference>
<dbReference type="AlphaFoldDB" id="A0AAU8DMT1"/>
<accession>A0AAU8DMT1</accession>
<dbReference type="Pfam" id="PF21597">
    <property type="entry name" value="TetR_C_43"/>
    <property type="match status" value="1"/>
</dbReference>
<evidence type="ECO:0000313" key="6">
    <source>
        <dbReference type="EMBL" id="XCG62965.1"/>
    </source>
</evidence>
<dbReference type="InterPro" id="IPR001647">
    <property type="entry name" value="HTH_TetR"/>
</dbReference>
<feature type="domain" description="HTH tetR-type" evidence="5">
    <location>
        <begin position="20"/>
        <end position="79"/>
    </location>
</feature>
<evidence type="ECO:0000256" key="3">
    <source>
        <dbReference type="ARBA" id="ARBA00023163"/>
    </source>
</evidence>
<dbReference type="PRINTS" id="PR00455">
    <property type="entry name" value="HTHTETR"/>
</dbReference>
<evidence type="ECO:0000256" key="2">
    <source>
        <dbReference type="ARBA" id="ARBA00023125"/>
    </source>
</evidence>
<name>A0AAU8DMT1_9ACTN</name>
<sequence length="200" mass="21709">MTSTDMAAGVGGKPLRADARRNREAVLVAAAEAFSERGVEASLEDIARRAGVGIGTLYRHFPTREDLVFEVYRREVERLCEAVEDLSAAHPPDEALRLWMERFVSYAAAKRGMVGLLRTMMQDERVELLRGLKGDIHDAAGTLLDRAADAGLIRADMSSDDLLRGLGGICMANDTGPSDTALRLVSIIFDGMRYGAAGHC</sequence>
<dbReference type="GO" id="GO:0000976">
    <property type="term" value="F:transcription cis-regulatory region binding"/>
    <property type="evidence" value="ECO:0007669"/>
    <property type="project" value="TreeGrafter"/>
</dbReference>
<dbReference type="InterPro" id="IPR050109">
    <property type="entry name" value="HTH-type_TetR-like_transc_reg"/>
</dbReference>
<proteinExistence type="predicted"/>
<keyword evidence="1" id="KW-0805">Transcription regulation</keyword>
<reference evidence="6" key="1">
    <citation type="submission" date="2024-05" db="EMBL/GenBank/DDBJ databases">
        <authorList>
            <person name="Cai S.Y."/>
            <person name="Jin L.M."/>
            <person name="Li H.R."/>
        </authorList>
    </citation>
    <scope>NUCLEOTIDE SEQUENCE</scope>
    <source>
        <strain evidence="6">A5-74</strain>
    </source>
</reference>